<dbReference type="GO" id="GO:0004803">
    <property type="term" value="F:transposase activity"/>
    <property type="evidence" value="ECO:0007669"/>
    <property type="project" value="InterPro"/>
</dbReference>
<comment type="caution">
    <text evidence="3">The sequence shown here is derived from an EMBL/GenBank/DDBJ whole genome shotgun (WGS) entry which is preliminary data.</text>
</comment>
<name>A0A917U400_9ACTN</name>
<evidence type="ECO:0000259" key="2">
    <source>
        <dbReference type="Pfam" id="PF13808"/>
    </source>
</evidence>
<reference evidence="3" key="1">
    <citation type="journal article" date="2014" name="Int. J. Syst. Evol. Microbiol.">
        <title>Complete genome sequence of Corynebacterium casei LMG S-19264T (=DSM 44701T), isolated from a smear-ripened cheese.</title>
        <authorList>
            <consortium name="US DOE Joint Genome Institute (JGI-PGF)"/>
            <person name="Walter F."/>
            <person name="Albersmeier A."/>
            <person name="Kalinowski J."/>
            <person name="Ruckert C."/>
        </authorList>
    </citation>
    <scope>NUCLEOTIDE SEQUENCE</scope>
    <source>
        <strain evidence="3">CGMCC 4.7312</strain>
    </source>
</reference>
<dbReference type="EMBL" id="BMNB01000022">
    <property type="protein sequence ID" value="GGM53545.1"/>
    <property type="molecule type" value="Genomic_DNA"/>
</dbReference>
<evidence type="ECO:0000313" key="3">
    <source>
        <dbReference type="EMBL" id="GGM53545.1"/>
    </source>
</evidence>
<proteinExistence type="predicted"/>
<dbReference type="AlphaFoldDB" id="A0A917U400"/>
<dbReference type="InterPro" id="IPR051698">
    <property type="entry name" value="Transposase_11-like"/>
</dbReference>
<feature type="domain" description="H repeat-associated protein N-terminal" evidence="2">
    <location>
        <begin position="37"/>
        <end position="129"/>
    </location>
</feature>
<gene>
    <name evidence="3" type="ORF">GCM10011608_43020</name>
</gene>
<protein>
    <submittedName>
        <fullName evidence="3">ISAs1 family transposase</fullName>
    </submittedName>
</protein>
<feature type="domain" description="Transposase IS4-like" evidence="1">
    <location>
        <begin position="194"/>
        <end position="401"/>
    </location>
</feature>
<dbReference type="RefSeq" id="WP_189047151.1">
    <property type="nucleotide sequence ID" value="NZ_BMNB01000022.1"/>
</dbReference>
<dbReference type="PANTHER" id="PTHR30298">
    <property type="entry name" value="H REPEAT-ASSOCIATED PREDICTED TRANSPOSASE"/>
    <property type="match status" value="1"/>
</dbReference>
<organism evidence="3 4">
    <name type="scientific">Micromonospora sonchi</name>
    <dbReference type="NCBI Taxonomy" id="1763543"/>
    <lineage>
        <taxon>Bacteria</taxon>
        <taxon>Bacillati</taxon>
        <taxon>Actinomycetota</taxon>
        <taxon>Actinomycetes</taxon>
        <taxon>Micromonosporales</taxon>
        <taxon>Micromonosporaceae</taxon>
        <taxon>Micromonospora</taxon>
    </lineage>
</organism>
<keyword evidence="4" id="KW-1185">Reference proteome</keyword>
<accession>A0A917U400</accession>
<dbReference type="GO" id="GO:0006313">
    <property type="term" value="P:DNA transposition"/>
    <property type="evidence" value="ECO:0007669"/>
    <property type="project" value="InterPro"/>
</dbReference>
<dbReference type="Pfam" id="PF01609">
    <property type="entry name" value="DDE_Tnp_1"/>
    <property type="match status" value="1"/>
</dbReference>
<dbReference type="Proteomes" id="UP000608890">
    <property type="component" value="Unassembled WGS sequence"/>
</dbReference>
<sequence length="432" mass="46401">MPVSSPISPAVDHLADLALWEAELAADPQQVASSLADRLAVVPDPRALRGRRHRLVVILVLAACATLVVGNDSVAAIWQWATGTGQEVLARIGARYDALTGRYVVPSERTFRRVLTDLDGDALDAAVGGYLVDVMRGVSPAPVLPAAAGPVEREQRRAATRAVTHPVPAGLLPAAAIDGKLLHGTVTAAGRVFLVAAIGHGTGTVLGQRQVADKRGEGTVIEPLLGGLDVTGMVLTLDALHTTKKTARLITGTLHAHYVLILKANQPLASQAAQALLSGTDVRFADRTDIGTDRGHGRTERRTLRVAVADDALFPAARQVFRLRRDTGGLDGQRTRKEIVYGITSMPADLAAPIHLNHYARQHWCVENRLHWVRDVTFNEDNSQLRTGTAPRALATFRNLAIGTYRLAGRANIAHARRDLHDRADVFTVYGI</sequence>
<dbReference type="PANTHER" id="PTHR30298:SF0">
    <property type="entry name" value="PROTEIN YBFL-RELATED"/>
    <property type="match status" value="1"/>
</dbReference>
<dbReference type="NCBIfam" id="NF033564">
    <property type="entry name" value="transpos_ISAs1"/>
    <property type="match status" value="1"/>
</dbReference>
<dbReference type="InterPro" id="IPR047647">
    <property type="entry name" value="ISAs1_transpos"/>
</dbReference>
<reference evidence="3" key="2">
    <citation type="submission" date="2020-09" db="EMBL/GenBank/DDBJ databases">
        <authorList>
            <person name="Sun Q."/>
            <person name="Zhou Y."/>
        </authorList>
    </citation>
    <scope>NUCLEOTIDE SEQUENCE</scope>
    <source>
        <strain evidence="3">CGMCC 4.7312</strain>
    </source>
</reference>
<dbReference type="Pfam" id="PF13808">
    <property type="entry name" value="DDE_Tnp_1_assoc"/>
    <property type="match status" value="1"/>
</dbReference>
<evidence type="ECO:0000313" key="4">
    <source>
        <dbReference type="Proteomes" id="UP000608890"/>
    </source>
</evidence>
<dbReference type="GO" id="GO:0003677">
    <property type="term" value="F:DNA binding"/>
    <property type="evidence" value="ECO:0007669"/>
    <property type="project" value="InterPro"/>
</dbReference>
<dbReference type="InterPro" id="IPR032806">
    <property type="entry name" value="YbfD_N"/>
</dbReference>
<dbReference type="InterPro" id="IPR002559">
    <property type="entry name" value="Transposase_11"/>
</dbReference>
<evidence type="ECO:0000259" key="1">
    <source>
        <dbReference type="Pfam" id="PF01609"/>
    </source>
</evidence>